<organism evidence="1 2">
    <name type="scientific">Camellia lanceoleosa</name>
    <dbReference type="NCBI Taxonomy" id="1840588"/>
    <lineage>
        <taxon>Eukaryota</taxon>
        <taxon>Viridiplantae</taxon>
        <taxon>Streptophyta</taxon>
        <taxon>Embryophyta</taxon>
        <taxon>Tracheophyta</taxon>
        <taxon>Spermatophyta</taxon>
        <taxon>Magnoliopsida</taxon>
        <taxon>eudicotyledons</taxon>
        <taxon>Gunneridae</taxon>
        <taxon>Pentapetalae</taxon>
        <taxon>asterids</taxon>
        <taxon>Ericales</taxon>
        <taxon>Theaceae</taxon>
        <taxon>Camellia</taxon>
    </lineage>
</organism>
<evidence type="ECO:0000313" key="2">
    <source>
        <dbReference type="Proteomes" id="UP001060215"/>
    </source>
</evidence>
<proteinExistence type="predicted"/>
<reference evidence="1 2" key="1">
    <citation type="journal article" date="2022" name="Plant J.">
        <title>Chromosome-level genome of Camellia lanceoleosa provides a valuable resource for understanding genome evolution and self-incompatibility.</title>
        <authorList>
            <person name="Gong W."/>
            <person name="Xiao S."/>
            <person name="Wang L."/>
            <person name="Liao Z."/>
            <person name="Chang Y."/>
            <person name="Mo W."/>
            <person name="Hu G."/>
            <person name="Li W."/>
            <person name="Zhao G."/>
            <person name="Zhu H."/>
            <person name="Hu X."/>
            <person name="Ji K."/>
            <person name="Xiang X."/>
            <person name="Song Q."/>
            <person name="Yuan D."/>
            <person name="Jin S."/>
            <person name="Zhang L."/>
        </authorList>
    </citation>
    <scope>NUCLEOTIDE SEQUENCE [LARGE SCALE GENOMIC DNA]</scope>
    <source>
        <strain evidence="1">SQ_2022a</strain>
    </source>
</reference>
<name>A0ACC0GDU8_9ERIC</name>
<accession>A0ACC0GDU8</accession>
<dbReference type="Proteomes" id="UP001060215">
    <property type="component" value="Chromosome 10"/>
</dbReference>
<comment type="caution">
    <text evidence="1">The sequence shown here is derived from an EMBL/GenBank/DDBJ whole genome shotgun (WGS) entry which is preliminary data.</text>
</comment>
<sequence>MNRPLTTLHRTYTYTLIHLHLQTHTITTTTNTSWNTQLKELAKQGLYQQGLHLYRRMLRSGDSPNAFTFPFALKSSAALSLPLSGAQLHCHVLKTGCESEPFVQTALISMYCKCCLIDNARKLFDESPQSRLLTVCYNALISGYTFNSHFFNAIMLFCHMREVGVSVNAVTVLGLIPGCTIPMHLGFGMSVHCFTVSCGLDLDLSVANCLLTMYVRCGSIELARNLFDDMPERGLITWNAMISGYAQNGLATQVLDLYHEMVSSGTSPDPVSLVGVLSSCANLGAQRVGLEVERRIERSKFEFNTFLKNALINMYARCGNLVRARAIFDEMPEKNLVSWTAIIGGYGVHGQGETAVQLFEEMIKTGIRPDGAVFVSILSVCSHAGLTDKGLDFFSLMDRNYGMRPGPEHYSCVVDLLGRAGRLAEAQRLIESMPVEPDGAVWGALLGACKIYRNVKLAELAFDRVIKLEPKNIGYYVLMSNIYTEAGISQGVLRVRTIMRERKLKKDPGCSYVEYKGKTHLFVAGDRRHPQIGETYRMLDRLEVLVKELCGSKKHDQERRNEELISGMGVHSEKLAIAFGLLNTGVGTDIVVIKNLRICVDCHLFIKLVSKVVDRQFVVRDATRFHHFKDGTCSCNEYW</sequence>
<evidence type="ECO:0000313" key="1">
    <source>
        <dbReference type="EMBL" id="KAI7998642.1"/>
    </source>
</evidence>
<dbReference type="EMBL" id="CM045767">
    <property type="protein sequence ID" value="KAI7998642.1"/>
    <property type="molecule type" value="Genomic_DNA"/>
</dbReference>
<protein>
    <submittedName>
        <fullName evidence="1">Pentatricopeptide repeat-containing protein</fullName>
    </submittedName>
</protein>
<gene>
    <name evidence="1" type="ORF">LOK49_LG10G01372</name>
</gene>
<keyword evidence="2" id="KW-1185">Reference proteome</keyword>